<protein>
    <submittedName>
        <fullName evidence="4">Demethylmenaquinone methyltransferase</fullName>
        <ecNumber evidence="4">2.1.1.163</ecNumber>
    </submittedName>
</protein>
<dbReference type="InterPro" id="IPR029063">
    <property type="entry name" value="SAM-dependent_MTases_sf"/>
</dbReference>
<dbReference type="PANTHER" id="PTHR43591">
    <property type="entry name" value="METHYLTRANSFERASE"/>
    <property type="match status" value="1"/>
</dbReference>
<reference evidence="4" key="1">
    <citation type="submission" date="2018-06" db="EMBL/GenBank/DDBJ databases">
        <authorList>
            <person name="Zhirakovskaya E."/>
        </authorList>
    </citation>
    <scope>NUCLEOTIDE SEQUENCE</scope>
</reference>
<evidence type="ECO:0000256" key="2">
    <source>
        <dbReference type="ARBA" id="ARBA00022679"/>
    </source>
</evidence>
<dbReference type="InterPro" id="IPR004033">
    <property type="entry name" value="UbiE/COQ5_MeTrFase"/>
</dbReference>
<dbReference type="Pfam" id="PF01209">
    <property type="entry name" value="Ubie_methyltran"/>
    <property type="match status" value="1"/>
</dbReference>
<evidence type="ECO:0000256" key="1">
    <source>
        <dbReference type="ARBA" id="ARBA00022603"/>
    </source>
</evidence>
<dbReference type="GO" id="GO:0042181">
    <property type="term" value="P:ketone biosynthetic process"/>
    <property type="evidence" value="ECO:0007669"/>
    <property type="project" value="UniProtKB-ARBA"/>
</dbReference>
<accession>A0A3B1BYR6</accession>
<evidence type="ECO:0000313" key="4">
    <source>
        <dbReference type="EMBL" id="VAX16974.1"/>
    </source>
</evidence>
<gene>
    <name evidence="4" type="ORF">MNBD_NITROSPINAE01-1657</name>
</gene>
<proteinExistence type="inferred from homology"/>
<dbReference type="PROSITE" id="PS51608">
    <property type="entry name" value="SAM_MT_UBIE"/>
    <property type="match status" value="1"/>
</dbReference>
<dbReference type="CDD" id="cd02440">
    <property type="entry name" value="AdoMet_MTases"/>
    <property type="match status" value="1"/>
</dbReference>
<dbReference type="NCBIfam" id="TIGR01934">
    <property type="entry name" value="MenG_MenH_UbiE"/>
    <property type="match status" value="1"/>
</dbReference>
<dbReference type="InterPro" id="IPR023576">
    <property type="entry name" value="UbiE/COQ5_MeTrFase_CS"/>
</dbReference>
<dbReference type="GO" id="GO:0032259">
    <property type="term" value="P:methylation"/>
    <property type="evidence" value="ECO:0007669"/>
    <property type="project" value="UniProtKB-KW"/>
</dbReference>
<dbReference type="PROSITE" id="PS01183">
    <property type="entry name" value="UBIE_1"/>
    <property type="match status" value="1"/>
</dbReference>
<organism evidence="4">
    <name type="scientific">hydrothermal vent metagenome</name>
    <dbReference type="NCBI Taxonomy" id="652676"/>
    <lineage>
        <taxon>unclassified sequences</taxon>
        <taxon>metagenomes</taxon>
        <taxon>ecological metagenomes</taxon>
    </lineage>
</organism>
<dbReference type="AlphaFoldDB" id="A0A3B1BYR6"/>
<dbReference type="GO" id="GO:0043770">
    <property type="term" value="F:demethylmenaquinone methyltransferase activity"/>
    <property type="evidence" value="ECO:0007669"/>
    <property type="project" value="UniProtKB-EC"/>
</dbReference>
<dbReference type="HAMAP" id="MF_01813">
    <property type="entry name" value="MenG_UbiE_methyltr"/>
    <property type="match status" value="1"/>
</dbReference>
<keyword evidence="3" id="KW-0949">S-adenosyl-L-methionine</keyword>
<dbReference type="NCBIfam" id="NF001244">
    <property type="entry name" value="PRK00216.1-5"/>
    <property type="match status" value="1"/>
</dbReference>
<dbReference type="SUPFAM" id="SSF53335">
    <property type="entry name" value="S-adenosyl-L-methionine-dependent methyltransferases"/>
    <property type="match status" value="1"/>
</dbReference>
<dbReference type="EMBL" id="UOGC01000040">
    <property type="protein sequence ID" value="VAX16974.1"/>
    <property type="molecule type" value="Genomic_DNA"/>
</dbReference>
<keyword evidence="2 4" id="KW-0808">Transferase</keyword>
<sequence>MSASEAKAKAVREMFSGIAHRYDFLNHFLSLGIDITWRKNAVAKFKNRADGKFLDVACGTADLTIALAESAGPRTKITGADFSENMLAVGEEKIKKAGLDNMVSLEVGDALNLKFDAGAFDGVMCAFGVRNFSDLDRGLNEMARVTKSGGEVVILEFTQPTNSVIAAFYRFYFTRVLPFMGGLISGKKSAYEYLPDSVYKFPTPPKLTLKLETAGFTGVTFTPLTFGICGIHYGIKK</sequence>
<dbReference type="PANTHER" id="PTHR43591:SF24">
    <property type="entry name" value="2-METHOXY-6-POLYPRENYL-1,4-BENZOQUINOL METHYLASE, MITOCHONDRIAL"/>
    <property type="match status" value="1"/>
</dbReference>
<dbReference type="Gene3D" id="3.40.50.150">
    <property type="entry name" value="Vaccinia Virus protein VP39"/>
    <property type="match status" value="1"/>
</dbReference>
<keyword evidence="1 4" id="KW-0489">Methyltransferase</keyword>
<name>A0A3B1BYR6_9ZZZZ</name>
<evidence type="ECO:0000256" key="3">
    <source>
        <dbReference type="ARBA" id="ARBA00022691"/>
    </source>
</evidence>
<dbReference type="EC" id="2.1.1.163" evidence="4"/>